<evidence type="ECO:0000313" key="3">
    <source>
        <dbReference type="RefSeq" id="XP_016474364.1"/>
    </source>
</evidence>
<evidence type="ECO:0000256" key="1">
    <source>
        <dbReference type="PROSITE-ProRule" id="PRU00047"/>
    </source>
</evidence>
<proteinExistence type="predicted"/>
<dbReference type="AlphaFoldDB" id="A0A1S4ACN2"/>
<evidence type="ECO:0000259" key="2">
    <source>
        <dbReference type="PROSITE" id="PS50158"/>
    </source>
</evidence>
<protein>
    <recommendedName>
        <fullName evidence="2">CCHC-type domain-containing protein</fullName>
    </recommendedName>
</protein>
<feature type="domain" description="CCHC-type" evidence="2">
    <location>
        <begin position="126"/>
        <end position="141"/>
    </location>
</feature>
<dbReference type="OrthoDB" id="10298290at2759"/>
<accession>A0A1S4ACN2</accession>
<dbReference type="GO" id="GO:0008270">
    <property type="term" value="F:zinc ion binding"/>
    <property type="evidence" value="ECO:0007669"/>
    <property type="project" value="UniProtKB-KW"/>
</dbReference>
<name>A0A1S4ACN2_TOBAC</name>
<gene>
    <name evidence="3 4 5" type="primary">LOC107796144</name>
</gene>
<dbReference type="RefSeq" id="XP_016474364.1">
    <property type="nucleotide sequence ID" value="XM_016618878.1"/>
</dbReference>
<dbReference type="RefSeq" id="XP_016474365.1">
    <property type="nucleotide sequence ID" value="XM_016618879.1"/>
</dbReference>
<organism evidence="5">
    <name type="scientific">Nicotiana tabacum</name>
    <name type="common">Common tobacco</name>
    <dbReference type="NCBI Taxonomy" id="4097"/>
    <lineage>
        <taxon>Eukaryota</taxon>
        <taxon>Viridiplantae</taxon>
        <taxon>Streptophyta</taxon>
        <taxon>Embryophyta</taxon>
        <taxon>Tracheophyta</taxon>
        <taxon>Spermatophyta</taxon>
        <taxon>Magnoliopsida</taxon>
        <taxon>eudicotyledons</taxon>
        <taxon>Gunneridae</taxon>
        <taxon>Pentapetalae</taxon>
        <taxon>asterids</taxon>
        <taxon>lamiids</taxon>
        <taxon>Solanales</taxon>
        <taxon>Solanaceae</taxon>
        <taxon>Nicotianoideae</taxon>
        <taxon>Nicotianeae</taxon>
        <taxon>Nicotiana</taxon>
    </lineage>
</organism>
<dbReference type="GO" id="GO:0003676">
    <property type="term" value="F:nucleic acid binding"/>
    <property type="evidence" value="ECO:0007669"/>
    <property type="project" value="InterPro"/>
</dbReference>
<keyword evidence="1" id="KW-0479">Metal-binding</keyword>
<evidence type="ECO:0000313" key="4">
    <source>
        <dbReference type="RefSeq" id="XP_016474365.1"/>
    </source>
</evidence>
<sequence>MARETEDNISYTRVVEITRRIERIRGQGREAAPEKRPRYFSGFSGASSRGRGLFGRGHPIKSIQSELQVSPSPSGGHAVYGSRFEQPVFSTPSASISAPPLQSYYEGHSGHQRLSQTQQLCQLRGCFECGDTCHVRRYCPKLRRSRPQQGTHAMIPKLAALPPTQLAIDMGQGTRGGG</sequence>
<keyword evidence="1" id="KW-0862">Zinc</keyword>
<dbReference type="InterPro" id="IPR001878">
    <property type="entry name" value="Znf_CCHC"/>
</dbReference>
<evidence type="ECO:0000313" key="5">
    <source>
        <dbReference type="RefSeq" id="XP_016474366.1"/>
    </source>
</evidence>
<dbReference type="PROSITE" id="PS50158">
    <property type="entry name" value="ZF_CCHC"/>
    <property type="match status" value="1"/>
</dbReference>
<dbReference type="KEGG" id="nta:107796144"/>
<keyword evidence="1" id="KW-0863">Zinc-finger</keyword>
<dbReference type="RefSeq" id="XP_016474366.1">
    <property type="nucleotide sequence ID" value="XM_016618880.1"/>
</dbReference>
<reference evidence="3 4" key="1">
    <citation type="submission" date="2025-04" db="UniProtKB">
        <authorList>
            <consortium name="RefSeq"/>
        </authorList>
    </citation>
    <scope>IDENTIFICATION</scope>
</reference>
<dbReference type="PaxDb" id="4097-A0A1S4ACN2"/>